<dbReference type="Proteomes" id="UP001209412">
    <property type="component" value="Unassembled WGS sequence"/>
</dbReference>
<evidence type="ECO:0000313" key="4">
    <source>
        <dbReference type="Proteomes" id="UP001209412"/>
    </source>
</evidence>
<organism evidence="3 5">
    <name type="scientific">Paraburkholderia madseniana</name>
    <dbReference type="NCBI Taxonomy" id="2599607"/>
    <lineage>
        <taxon>Bacteria</taxon>
        <taxon>Pseudomonadati</taxon>
        <taxon>Pseudomonadota</taxon>
        <taxon>Betaproteobacteria</taxon>
        <taxon>Burkholderiales</taxon>
        <taxon>Burkholderiaceae</taxon>
        <taxon>Paraburkholderia</taxon>
    </lineage>
</organism>
<dbReference type="AlphaFoldDB" id="A0AAP5BJN0"/>
<dbReference type="Proteomes" id="UP001242288">
    <property type="component" value="Unassembled WGS sequence"/>
</dbReference>
<dbReference type="Gene3D" id="3.40.50.300">
    <property type="entry name" value="P-loop containing nucleotide triphosphate hydrolases"/>
    <property type="match status" value="1"/>
</dbReference>
<accession>A0AAP5BJN0</accession>
<protein>
    <submittedName>
        <fullName evidence="3">Zeta toxin family protein</fullName>
    </submittedName>
</protein>
<dbReference type="RefSeq" id="WP_266241832.1">
    <property type="nucleotide sequence ID" value="NZ_JAMXWF010000048.1"/>
</dbReference>
<dbReference type="EMBL" id="JAPKHW010000048">
    <property type="protein sequence ID" value="MCX4151047.1"/>
    <property type="molecule type" value="Genomic_DNA"/>
</dbReference>
<gene>
    <name evidence="3" type="ORF">NIE36_37690</name>
    <name evidence="2" type="ORF">OSB80_37780</name>
</gene>
<feature type="compositionally biased region" description="Basic and acidic residues" evidence="1">
    <location>
        <begin position="279"/>
        <end position="303"/>
    </location>
</feature>
<evidence type="ECO:0000313" key="2">
    <source>
        <dbReference type="EMBL" id="MCX4151047.1"/>
    </source>
</evidence>
<comment type="caution">
    <text evidence="3">The sequence shown here is derived from an EMBL/GenBank/DDBJ whole genome shotgun (WGS) entry which is preliminary data.</text>
</comment>
<evidence type="ECO:0000313" key="3">
    <source>
        <dbReference type="EMBL" id="MDQ6412861.1"/>
    </source>
</evidence>
<name>A0AAP5BJN0_9BURK</name>
<evidence type="ECO:0000256" key="1">
    <source>
        <dbReference type="SAM" id="MobiDB-lite"/>
    </source>
</evidence>
<dbReference type="InterPro" id="IPR027417">
    <property type="entry name" value="P-loop_NTPase"/>
</dbReference>
<feature type="region of interest" description="Disordered" evidence="1">
    <location>
        <begin position="386"/>
        <end position="408"/>
    </location>
</feature>
<proteinExistence type="predicted"/>
<dbReference type="EMBL" id="JAMXWF010000048">
    <property type="protein sequence ID" value="MDQ6412861.1"/>
    <property type="molecule type" value="Genomic_DNA"/>
</dbReference>
<reference evidence="3" key="1">
    <citation type="submission" date="2022-06" db="EMBL/GenBank/DDBJ databases">
        <title>PHB producers.</title>
        <authorList>
            <person name="Besaury L."/>
        </authorList>
    </citation>
    <scope>NUCLEOTIDE SEQUENCE</scope>
    <source>
        <strain evidence="3 4">SEWS6</strain>
    </source>
</reference>
<evidence type="ECO:0000313" key="5">
    <source>
        <dbReference type="Proteomes" id="UP001242288"/>
    </source>
</evidence>
<keyword evidence="4" id="KW-1185">Reference proteome</keyword>
<feature type="region of interest" description="Disordered" evidence="1">
    <location>
        <begin position="270"/>
        <end position="336"/>
    </location>
</feature>
<sequence>MELENIRYVNYEQPDRQRVQDNAIRAVKEDPGRLIEAYRHDARSFDGRYVAADLFKETFPEFSASKEARNRYNNPVHNAAAVLSSALFSENLKEPRESGRETVYFLTGVPGAGKTSLILGEGRLPRDAHMVFEGQMSDYATSEAKISQVIAAGFRPHIMVVHVRSEYALDKTIQRFYEEGRGSSIATIAKIQGGLPESLARLGAYFGNDLLLDIVDVRDRANPVRLSGHENIHILKSEGSHEHIQQRLEARLQQHRQDGRINDDAYRQAAGLAPGSGHGVDRERNGNLKENESGRGVPQRDRVPSVLTHAPGGDSPSTSQAAQHTPLRITDAHNLPPEIRKAGIRGHVIEANDKTVLVRTGKTDAVRFSRSEISGKVEPGKRIEMTFKPLEQEQGQSPKIEQKRGLNN</sequence>